<feature type="domain" description="HTH luxR-type" evidence="4">
    <location>
        <begin position="128"/>
        <end position="193"/>
    </location>
</feature>
<dbReference type="Pfam" id="PF00196">
    <property type="entry name" value="GerE"/>
    <property type="match status" value="1"/>
</dbReference>
<name>A0A940DRB1_9BACT</name>
<dbReference type="InterPro" id="IPR016032">
    <property type="entry name" value="Sig_transdc_resp-reg_C-effctor"/>
</dbReference>
<dbReference type="GO" id="GO:0003677">
    <property type="term" value="F:DNA binding"/>
    <property type="evidence" value="ECO:0007669"/>
    <property type="project" value="UniProtKB-KW"/>
</dbReference>
<reference evidence="5" key="1">
    <citation type="submission" date="2020-10" db="EMBL/GenBank/DDBJ databases">
        <authorList>
            <person name="Gilroy R."/>
        </authorList>
    </citation>
    <scope>NUCLEOTIDE SEQUENCE</scope>
    <source>
        <strain evidence="5">G3-8215</strain>
    </source>
</reference>
<gene>
    <name evidence="5" type="ORF">IAB75_05055</name>
</gene>
<dbReference type="PROSITE" id="PS50043">
    <property type="entry name" value="HTH_LUXR_2"/>
    <property type="match status" value="1"/>
</dbReference>
<sequence>MKNGNRTKVLLVIPSRIIARGMEGVFHDLGEFSVEGILTDLSRTSEVRLKNMDADLIVVDPVIFDCATRAMGRSRIAEYTDAAVVALQTVQMEDDVWRQYDDTINIYDAPPVIIKKLRAVLSDRKEAPKADSQELSAREKEILVCVAKGMLNKEIADLYNISIYTVITHRKNITRKTGIKTVAGLTVYALLNNLIDANSIE</sequence>
<evidence type="ECO:0000256" key="2">
    <source>
        <dbReference type="ARBA" id="ARBA00023125"/>
    </source>
</evidence>
<dbReference type="PRINTS" id="PR00038">
    <property type="entry name" value="HTHLUXR"/>
</dbReference>
<comment type="caution">
    <text evidence="5">The sequence shown here is derived from an EMBL/GenBank/DDBJ whole genome shotgun (WGS) entry which is preliminary data.</text>
</comment>
<dbReference type="PROSITE" id="PS00622">
    <property type="entry name" value="HTH_LUXR_1"/>
    <property type="match status" value="1"/>
</dbReference>
<evidence type="ECO:0000259" key="4">
    <source>
        <dbReference type="PROSITE" id="PS50043"/>
    </source>
</evidence>
<evidence type="ECO:0000256" key="3">
    <source>
        <dbReference type="ARBA" id="ARBA00023163"/>
    </source>
</evidence>
<dbReference type="SMART" id="SM00421">
    <property type="entry name" value="HTH_LUXR"/>
    <property type="match status" value="1"/>
</dbReference>
<keyword evidence="2" id="KW-0238">DNA-binding</keyword>
<evidence type="ECO:0000256" key="1">
    <source>
        <dbReference type="ARBA" id="ARBA00023015"/>
    </source>
</evidence>
<dbReference type="Proteomes" id="UP000725002">
    <property type="component" value="Unassembled WGS sequence"/>
</dbReference>
<dbReference type="Gene3D" id="1.10.10.10">
    <property type="entry name" value="Winged helix-like DNA-binding domain superfamily/Winged helix DNA-binding domain"/>
    <property type="match status" value="1"/>
</dbReference>
<accession>A0A940DRB1</accession>
<protein>
    <submittedName>
        <fullName evidence="5">Response regulator transcription factor</fullName>
    </submittedName>
</protein>
<dbReference type="InterPro" id="IPR036388">
    <property type="entry name" value="WH-like_DNA-bd_sf"/>
</dbReference>
<evidence type="ECO:0000313" key="6">
    <source>
        <dbReference type="Proteomes" id="UP000725002"/>
    </source>
</evidence>
<keyword evidence="1" id="KW-0805">Transcription regulation</keyword>
<evidence type="ECO:0000313" key="5">
    <source>
        <dbReference type="EMBL" id="MBO8483463.1"/>
    </source>
</evidence>
<dbReference type="SUPFAM" id="SSF46894">
    <property type="entry name" value="C-terminal effector domain of the bipartite response regulators"/>
    <property type="match status" value="1"/>
</dbReference>
<dbReference type="PANTHER" id="PTHR44688:SF16">
    <property type="entry name" value="DNA-BINDING TRANSCRIPTIONAL ACTIVATOR DEVR_DOSR"/>
    <property type="match status" value="1"/>
</dbReference>
<dbReference type="InterPro" id="IPR000792">
    <property type="entry name" value="Tscrpt_reg_LuxR_C"/>
</dbReference>
<reference evidence="5" key="2">
    <citation type="journal article" date="2021" name="PeerJ">
        <title>Extensive microbial diversity within the chicken gut microbiome revealed by metagenomics and culture.</title>
        <authorList>
            <person name="Gilroy R."/>
            <person name="Ravi A."/>
            <person name="Getino M."/>
            <person name="Pursley I."/>
            <person name="Horton D.L."/>
            <person name="Alikhan N.F."/>
            <person name="Baker D."/>
            <person name="Gharbi K."/>
            <person name="Hall N."/>
            <person name="Watson M."/>
            <person name="Adriaenssens E.M."/>
            <person name="Foster-Nyarko E."/>
            <person name="Jarju S."/>
            <person name="Secka A."/>
            <person name="Antonio M."/>
            <person name="Oren A."/>
            <person name="Chaudhuri R.R."/>
            <person name="La Ragione R."/>
            <person name="Hildebrand F."/>
            <person name="Pallen M.J."/>
        </authorList>
    </citation>
    <scope>NUCLEOTIDE SEQUENCE</scope>
    <source>
        <strain evidence="5">G3-8215</strain>
    </source>
</reference>
<dbReference type="PANTHER" id="PTHR44688">
    <property type="entry name" value="DNA-BINDING TRANSCRIPTIONAL ACTIVATOR DEVR_DOSR"/>
    <property type="match status" value="1"/>
</dbReference>
<dbReference type="GO" id="GO:0006355">
    <property type="term" value="P:regulation of DNA-templated transcription"/>
    <property type="evidence" value="ECO:0007669"/>
    <property type="project" value="InterPro"/>
</dbReference>
<proteinExistence type="predicted"/>
<dbReference type="EMBL" id="JADILV010000035">
    <property type="protein sequence ID" value="MBO8483463.1"/>
    <property type="molecule type" value="Genomic_DNA"/>
</dbReference>
<dbReference type="CDD" id="cd06170">
    <property type="entry name" value="LuxR_C_like"/>
    <property type="match status" value="1"/>
</dbReference>
<dbReference type="AlphaFoldDB" id="A0A940DRB1"/>
<keyword evidence="3" id="KW-0804">Transcription</keyword>
<organism evidence="5 6">
    <name type="scientific">Candidatus Cryptobacteroides avicola</name>
    <dbReference type="NCBI Taxonomy" id="2840757"/>
    <lineage>
        <taxon>Bacteria</taxon>
        <taxon>Pseudomonadati</taxon>
        <taxon>Bacteroidota</taxon>
        <taxon>Bacteroidia</taxon>
        <taxon>Bacteroidales</taxon>
        <taxon>Candidatus Cryptobacteroides</taxon>
    </lineage>
</organism>